<evidence type="ECO:0000256" key="3">
    <source>
        <dbReference type="ARBA" id="ARBA00022676"/>
    </source>
</evidence>
<keyword evidence="3" id="KW-0328">Glycosyltransferase</keyword>
<dbReference type="Proteomes" id="UP000231530">
    <property type="component" value="Unassembled WGS sequence"/>
</dbReference>
<feature type="domain" description="Glycosyltransferase 2-like" evidence="6">
    <location>
        <begin position="12"/>
        <end position="170"/>
    </location>
</feature>
<dbReference type="InterPro" id="IPR029044">
    <property type="entry name" value="Nucleotide-diphossugar_trans"/>
</dbReference>
<proteinExistence type="predicted"/>
<dbReference type="PANTHER" id="PTHR43646:SF2">
    <property type="entry name" value="GLYCOSYLTRANSFERASE 2-LIKE DOMAIN-CONTAINING PROTEIN"/>
    <property type="match status" value="1"/>
</dbReference>
<evidence type="ECO:0000259" key="6">
    <source>
        <dbReference type="Pfam" id="PF00535"/>
    </source>
</evidence>
<organism evidence="7 8">
    <name type="scientific">Candidatus Magasanikbacteria bacterium CG10_big_fil_rev_8_21_14_0_10_42_10</name>
    <dbReference type="NCBI Taxonomy" id="1974649"/>
    <lineage>
        <taxon>Bacteria</taxon>
        <taxon>Candidatus Magasanikiibacteriota</taxon>
    </lineage>
</organism>
<dbReference type="AlphaFoldDB" id="A0A2H0TWJ4"/>
<evidence type="ECO:0000256" key="1">
    <source>
        <dbReference type="ARBA" id="ARBA00004236"/>
    </source>
</evidence>
<dbReference type="InterPro" id="IPR001173">
    <property type="entry name" value="Glyco_trans_2-like"/>
</dbReference>
<dbReference type="PANTHER" id="PTHR43646">
    <property type="entry name" value="GLYCOSYLTRANSFERASE"/>
    <property type="match status" value="1"/>
</dbReference>
<keyword evidence="4" id="KW-0808">Transferase</keyword>
<evidence type="ECO:0000313" key="8">
    <source>
        <dbReference type="Proteomes" id="UP000231530"/>
    </source>
</evidence>
<keyword evidence="2" id="KW-1003">Cell membrane</keyword>
<keyword evidence="5" id="KW-0472">Membrane</keyword>
<name>A0A2H0TWJ4_9BACT</name>
<protein>
    <recommendedName>
        <fullName evidence="6">Glycosyltransferase 2-like domain-containing protein</fullName>
    </recommendedName>
</protein>
<comment type="subcellular location">
    <subcellularLocation>
        <location evidence="1">Cell membrane</location>
    </subcellularLocation>
</comment>
<evidence type="ECO:0000256" key="2">
    <source>
        <dbReference type="ARBA" id="ARBA00022475"/>
    </source>
</evidence>
<evidence type="ECO:0000256" key="5">
    <source>
        <dbReference type="ARBA" id="ARBA00023136"/>
    </source>
</evidence>
<dbReference type="GO" id="GO:0005886">
    <property type="term" value="C:plasma membrane"/>
    <property type="evidence" value="ECO:0007669"/>
    <property type="project" value="UniProtKB-SubCell"/>
</dbReference>
<gene>
    <name evidence="7" type="ORF">COU32_01600</name>
</gene>
<comment type="caution">
    <text evidence="7">The sequence shown here is derived from an EMBL/GenBank/DDBJ whole genome shotgun (WGS) entry which is preliminary data.</text>
</comment>
<evidence type="ECO:0000256" key="4">
    <source>
        <dbReference type="ARBA" id="ARBA00022679"/>
    </source>
</evidence>
<dbReference type="GO" id="GO:0016757">
    <property type="term" value="F:glycosyltransferase activity"/>
    <property type="evidence" value="ECO:0007669"/>
    <property type="project" value="UniProtKB-KW"/>
</dbReference>
<dbReference type="EMBL" id="PFBY01000020">
    <property type="protein sequence ID" value="PIR76540.1"/>
    <property type="molecule type" value="Genomic_DNA"/>
</dbReference>
<accession>A0A2H0TWJ4</accession>
<dbReference type="Pfam" id="PF00535">
    <property type="entry name" value="Glycos_transf_2"/>
    <property type="match status" value="1"/>
</dbReference>
<dbReference type="Gene3D" id="3.90.550.10">
    <property type="entry name" value="Spore Coat Polysaccharide Biosynthesis Protein SpsA, Chain A"/>
    <property type="match status" value="1"/>
</dbReference>
<reference evidence="8" key="1">
    <citation type="submission" date="2017-09" db="EMBL/GenBank/DDBJ databases">
        <title>Depth-based differentiation of microbial function through sediment-hosted aquifers and enrichment of novel symbionts in the deep terrestrial subsurface.</title>
        <authorList>
            <person name="Probst A.J."/>
            <person name="Ladd B."/>
            <person name="Jarett J.K."/>
            <person name="Geller-Mcgrath D.E."/>
            <person name="Sieber C.M.K."/>
            <person name="Emerson J.B."/>
            <person name="Anantharaman K."/>
            <person name="Thomas B.C."/>
            <person name="Malmstrom R."/>
            <person name="Stieglmeier M."/>
            <person name="Klingl A."/>
            <person name="Woyke T."/>
            <person name="Ryan C.M."/>
            <person name="Banfield J.F."/>
        </authorList>
    </citation>
    <scope>NUCLEOTIDE SEQUENCE [LARGE SCALE GENOMIC DNA]</scope>
</reference>
<sequence length="254" mass="28366">MNFSYTPPIDVSIIIPARNEENFLPACLTAISAMHTKKRVEVIVVDNGSTDRTKSIAESYGVNVLAEMTPGVGRARARGTAVAQGTYVLHIDADTQLPPEYIDEALHRFEADTTLVCLGGRVRWYDAGKVYNGVCTATHILFVPLVRVISRGALGPIGNNMMFTRDAYERTTGFDPDLFFGEDADIARKLHRFGTIRLDLSLLCATSSRRFRSFKNSITHIVNTTFLCLGFQAPYNHLSKHTWRRKKSLLPIDK</sequence>
<evidence type="ECO:0000313" key="7">
    <source>
        <dbReference type="EMBL" id="PIR76540.1"/>
    </source>
</evidence>
<dbReference type="SUPFAM" id="SSF53448">
    <property type="entry name" value="Nucleotide-diphospho-sugar transferases"/>
    <property type="match status" value="1"/>
</dbReference>